<evidence type="ECO:0000256" key="4">
    <source>
        <dbReference type="ARBA" id="ARBA00023136"/>
    </source>
</evidence>
<feature type="domain" description="SusD-like N-terminal" evidence="8">
    <location>
        <begin position="22"/>
        <end position="223"/>
    </location>
</feature>
<dbReference type="Proteomes" id="UP000018439">
    <property type="component" value="Chromosome"/>
</dbReference>
<dbReference type="InterPro" id="IPR012944">
    <property type="entry name" value="SusD_RagB_dom"/>
</dbReference>
<name>F3ZSH9_9BACE</name>
<dbReference type="Pfam" id="PF07980">
    <property type="entry name" value="SusD_RagB"/>
    <property type="match status" value="1"/>
</dbReference>
<evidence type="ECO:0000256" key="6">
    <source>
        <dbReference type="SAM" id="SignalP"/>
    </source>
</evidence>
<dbReference type="InterPro" id="IPR033985">
    <property type="entry name" value="SusD-like_N"/>
</dbReference>
<feature type="domain" description="RagB/SusD" evidence="7">
    <location>
        <begin position="313"/>
        <end position="442"/>
    </location>
</feature>
<dbReference type="eggNOG" id="COG2956">
    <property type="taxonomic scope" value="Bacteria"/>
</dbReference>
<evidence type="ECO:0000313" key="9">
    <source>
        <dbReference type="EMBL" id="EGJ72131.1"/>
    </source>
</evidence>
<keyword evidence="10" id="KW-1185">Reference proteome</keyword>
<dbReference type="OrthoDB" id="630434at2"/>
<evidence type="ECO:0000259" key="8">
    <source>
        <dbReference type="Pfam" id="PF14322"/>
    </source>
</evidence>
<comment type="similarity">
    <text evidence="2">Belongs to the SusD family.</text>
</comment>
<protein>
    <submittedName>
        <fullName evidence="9">RagB/SusD domain-containing protein</fullName>
    </submittedName>
</protein>
<dbReference type="AlphaFoldDB" id="F3ZSH9"/>
<dbReference type="InterPro" id="IPR011990">
    <property type="entry name" value="TPR-like_helical_dom_sf"/>
</dbReference>
<organism evidence="9 10">
    <name type="scientific">Bacteroides coprosuis DSM 18011</name>
    <dbReference type="NCBI Taxonomy" id="679937"/>
    <lineage>
        <taxon>Bacteria</taxon>
        <taxon>Pseudomonadati</taxon>
        <taxon>Bacteroidota</taxon>
        <taxon>Bacteroidia</taxon>
        <taxon>Bacteroidales</taxon>
        <taxon>Bacteroidaceae</taxon>
        <taxon>Bacteroides</taxon>
    </lineage>
</organism>
<evidence type="ECO:0000259" key="7">
    <source>
        <dbReference type="Pfam" id="PF07980"/>
    </source>
</evidence>
<feature type="signal peptide" evidence="6">
    <location>
        <begin position="1"/>
        <end position="19"/>
    </location>
</feature>
<gene>
    <name evidence="9" type="ORF">Bcop_1955</name>
</gene>
<dbReference type="SUPFAM" id="SSF48452">
    <property type="entry name" value="TPR-like"/>
    <property type="match status" value="1"/>
</dbReference>
<keyword evidence="3 6" id="KW-0732">Signal</keyword>
<evidence type="ECO:0000256" key="1">
    <source>
        <dbReference type="ARBA" id="ARBA00004442"/>
    </source>
</evidence>
<feature type="chain" id="PRO_5003305480" evidence="6">
    <location>
        <begin position="20"/>
        <end position="444"/>
    </location>
</feature>
<reference evidence="9 10" key="1">
    <citation type="journal article" date="2011" name="Stand. Genomic Sci.">
        <title>Non-contiguous finished genome sequence of Bacteroides coprosuis type strain (PC139).</title>
        <authorList>
            <person name="Land M."/>
            <person name="Held B."/>
            <person name="Gronow S."/>
            <person name="Abt B."/>
            <person name="Lucas S."/>
            <person name="Del Rio T.G."/>
            <person name="Nolan M."/>
            <person name="Tice H."/>
            <person name="Cheng J.F."/>
            <person name="Pitluck S."/>
            <person name="Liolios K."/>
            <person name="Pagani I."/>
            <person name="Ivanova N."/>
            <person name="Mavromatis K."/>
            <person name="Mikhailova N."/>
            <person name="Pati A."/>
            <person name="Tapia R."/>
            <person name="Han C."/>
            <person name="Goodwin L."/>
            <person name="Chen A."/>
            <person name="Palaniappan K."/>
            <person name="Hauser L."/>
            <person name="Brambilla E.M."/>
            <person name="Rohde M."/>
            <person name="Goker M."/>
            <person name="Detter J.C."/>
            <person name="Woyke T."/>
            <person name="Bristow J."/>
            <person name="Eisen J.A."/>
            <person name="Markowitz V."/>
            <person name="Hugenholtz P."/>
            <person name="Kyrpides N.C."/>
            <person name="Klenk H.P."/>
            <person name="Lapidus A."/>
        </authorList>
    </citation>
    <scope>NUCLEOTIDE SEQUENCE [LARGE SCALE GENOMIC DNA]</scope>
    <source>
        <strain evidence="9 10">DSM 18011</strain>
    </source>
</reference>
<dbReference type="STRING" id="679937.Bcop_1955"/>
<keyword evidence="5" id="KW-0998">Cell outer membrane</keyword>
<keyword evidence="4" id="KW-0472">Membrane</keyword>
<comment type="subcellular location">
    <subcellularLocation>
        <location evidence="1">Cell outer membrane</location>
    </subcellularLocation>
</comment>
<sequence length="444" mass="50853">MKKYIFSLLCLLAFGMTSCDSFLDIQPVGKVIPKTDDEFRALLAKAYNTIPRDRGMANFRSDEMQVADNQYDLNSYGYLQIWDDNSIKTSDVHFDWKNYYHVIYIANEVIDNGSTIQSKDPAVVNQLIGEAYLLRAYMHFLLVNLHGQPYSVDGASNAKAIPLILDTDTEKVRYRNTVGEVFDAVLKDINTASEYINVEKWEDKFSYRFNTTTVDAMKARVSLYMNNWKDALAAAESVMKADYKLVELTGEKPVLPNHYTSSENINAAEFVMSNPVNYATVLRPEFVALYAEDDLRLNQYFSQPDEETGLRKSIKGGKNEFNCSFRLGEVVLTAAEAAAQLNELDKAKKFLLQLVNKRYTAEGIARVKTDISKFSQKDLLQFIYDERARELALEGHRWFDLRRTTRPEIKKVVEGETYILKQNDTRYTIPIPREAIQANPNLNL</sequence>
<dbReference type="HOGENOM" id="CLU_015553_3_0_10"/>
<evidence type="ECO:0000313" key="10">
    <source>
        <dbReference type="Proteomes" id="UP000018439"/>
    </source>
</evidence>
<evidence type="ECO:0000256" key="5">
    <source>
        <dbReference type="ARBA" id="ARBA00023237"/>
    </source>
</evidence>
<dbReference type="PROSITE" id="PS51257">
    <property type="entry name" value="PROKAR_LIPOPROTEIN"/>
    <property type="match status" value="1"/>
</dbReference>
<dbReference type="Pfam" id="PF14322">
    <property type="entry name" value="SusD-like_3"/>
    <property type="match status" value="1"/>
</dbReference>
<dbReference type="GO" id="GO:0009279">
    <property type="term" value="C:cell outer membrane"/>
    <property type="evidence" value="ECO:0007669"/>
    <property type="project" value="UniProtKB-SubCell"/>
</dbReference>
<dbReference type="Gene3D" id="1.25.40.390">
    <property type="match status" value="1"/>
</dbReference>
<evidence type="ECO:0000256" key="2">
    <source>
        <dbReference type="ARBA" id="ARBA00006275"/>
    </source>
</evidence>
<dbReference type="EMBL" id="CM001167">
    <property type="protein sequence ID" value="EGJ72131.1"/>
    <property type="molecule type" value="Genomic_DNA"/>
</dbReference>
<accession>F3ZSH9</accession>
<evidence type="ECO:0000256" key="3">
    <source>
        <dbReference type="ARBA" id="ARBA00022729"/>
    </source>
</evidence>
<proteinExistence type="inferred from homology"/>